<comment type="caution">
    <text evidence="1">The sequence shown here is derived from an EMBL/GenBank/DDBJ whole genome shotgun (WGS) entry which is preliminary data.</text>
</comment>
<sequence>MKTPSRPPFSLPPASSSTPIRRPSPNPSSASPSVGPSLTKLSRADHRTLVEKRTWLQTHKVAVPSIWRAAPSSSRASRHKATPCNDTVASTNSSSSSIATGTPVDATLVFAQQEAGTAVCLSRAVSSSPAPTASPTPPTTSPSPARTGCSSPPARSSPPWQSPGTRTATSPSCSSRAAPRLRPGPWSSRSSCPSRTSASRPPPPSRRPLVCIGHPAAEDLEHPVAGTQTGYDVLVVSTGPTAAWPQARARIRIQTQTKTWVRTRASTKTPRTTPTLAPSCTTAGPTGATAARPRRAPRRRGARRPALELGRRDGHAQGRAVGGRHGVPRRVRRAVRGPGGGRLALVREMK</sequence>
<gene>
    <name evidence="1" type="ORF">ACCO45_008843</name>
</gene>
<evidence type="ECO:0000313" key="1">
    <source>
        <dbReference type="EMBL" id="KAL3955997.1"/>
    </source>
</evidence>
<evidence type="ECO:0000313" key="2">
    <source>
        <dbReference type="Proteomes" id="UP001638806"/>
    </source>
</evidence>
<accession>A0ACC4DJG6</accession>
<reference evidence="1" key="1">
    <citation type="submission" date="2024-12" db="EMBL/GenBank/DDBJ databases">
        <title>Comparative genomics and development of molecular markers within Purpureocillium lilacinum and among Purpureocillium species.</title>
        <authorList>
            <person name="Yeh Z.-Y."/>
            <person name="Ni N.-T."/>
            <person name="Lo P.-H."/>
            <person name="Mushyakhwo K."/>
            <person name="Lin C.-F."/>
            <person name="Nai Y.-S."/>
        </authorList>
    </citation>
    <scope>NUCLEOTIDE SEQUENCE</scope>
    <source>
        <strain evidence="1">NCHU-NPUST-175</strain>
    </source>
</reference>
<dbReference type="Proteomes" id="UP001638806">
    <property type="component" value="Unassembled WGS sequence"/>
</dbReference>
<dbReference type="EMBL" id="JBGNUJ010000008">
    <property type="protein sequence ID" value="KAL3955997.1"/>
    <property type="molecule type" value="Genomic_DNA"/>
</dbReference>
<keyword evidence="2" id="KW-1185">Reference proteome</keyword>
<organism evidence="1 2">
    <name type="scientific">Purpureocillium lilacinum</name>
    <name type="common">Paecilomyces lilacinus</name>
    <dbReference type="NCBI Taxonomy" id="33203"/>
    <lineage>
        <taxon>Eukaryota</taxon>
        <taxon>Fungi</taxon>
        <taxon>Dikarya</taxon>
        <taxon>Ascomycota</taxon>
        <taxon>Pezizomycotina</taxon>
        <taxon>Sordariomycetes</taxon>
        <taxon>Hypocreomycetidae</taxon>
        <taxon>Hypocreales</taxon>
        <taxon>Ophiocordycipitaceae</taxon>
        <taxon>Purpureocillium</taxon>
    </lineage>
</organism>
<protein>
    <submittedName>
        <fullName evidence="1">Uncharacterized protein</fullName>
    </submittedName>
</protein>
<proteinExistence type="predicted"/>
<name>A0ACC4DJG6_PURLI</name>